<protein>
    <submittedName>
        <fullName evidence="9">Branched-chain amino acid ABC transporter permease</fullName>
    </submittedName>
</protein>
<proteinExistence type="inferred from homology"/>
<reference evidence="9 10" key="1">
    <citation type="submission" date="2017-03" db="EMBL/GenBank/DDBJ databases">
        <title>Draft Genome sequence of Marispirochaeta sp. strain JC444.</title>
        <authorList>
            <person name="Shivani Y."/>
            <person name="Subhash Y."/>
            <person name="Sasikala C."/>
            <person name="Ramana C."/>
        </authorList>
    </citation>
    <scope>NUCLEOTIDE SEQUENCE [LARGE SCALE GENOMIC DNA]</scope>
    <source>
        <strain evidence="9 10">JC444</strain>
    </source>
</reference>
<evidence type="ECO:0000256" key="5">
    <source>
        <dbReference type="ARBA" id="ARBA00022692"/>
    </source>
</evidence>
<evidence type="ECO:0000256" key="4">
    <source>
        <dbReference type="ARBA" id="ARBA00022475"/>
    </source>
</evidence>
<feature type="transmembrane region" description="Helical" evidence="8">
    <location>
        <begin position="28"/>
        <end position="50"/>
    </location>
</feature>
<dbReference type="GO" id="GO:1903785">
    <property type="term" value="P:L-valine transmembrane transport"/>
    <property type="evidence" value="ECO:0007669"/>
    <property type="project" value="TreeGrafter"/>
</dbReference>
<evidence type="ECO:0000256" key="1">
    <source>
        <dbReference type="ARBA" id="ARBA00004651"/>
    </source>
</evidence>
<feature type="transmembrane region" description="Helical" evidence="8">
    <location>
        <begin position="151"/>
        <end position="168"/>
    </location>
</feature>
<comment type="similarity">
    <text evidence="2">Belongs to the AzlC family.</text>
</comment>
<dbReference type="PANTHER" id="PTHR34979">
    <property type="entry name" value="INNER MEMBRANE PROTEIN YGAZ"/>
    <property type="match status" value="1"/>
</dbReference>
<dbReference type="PANTHER" id="PTHR34979:SF1">
    <property type="entry name" value="INNER MEMBRANE PROTEIN YGAZ"/>
    <property type="match status" value="1"/>
</dbReference>
<dbReference type="Pfam" id="PF03591">
    <property type="entry name" value="AzlC"/>
    <property type="match status" value="1"/>
</dbReference>
<organism evidence="9 10">
    <name type="scientific">Marispirochaeta aestuarii</name>
    <dbReference type="NCBI Taxonomy" id="1963862"/>
    <lineage>
        <taxon>Bacteria</taxon>
        <taxon>Pseudomonadati</taxon>
        <taxon>Spirochaetota</taxon>
        <taxon>Spirochaetia</taxon>
        <taxon>Spirochaetales</taxon>
        <taxon>Spirochaetaceae</taxon>
        <taxon>Marispirochaeta</taxon>
    </lineage>
</organism>
<feature type="transmembrane region" description="Helical" evidence="8">
    <location>
        <begin position="62"/>
        <end position="91"/>
    </location>
</feature>
<comment type="caution">
    <text evidence="9">The sequence shown here is derived from an EMBL/GenBank/DDBJ whole genome shotgun (WGS) entry which is preliminary data.</text>
</comment>
<evidence type="ECO:0000256" key="2">
    <source>
        <dbReference type="ARBA" id="ARBA00010735"/>
    </source>
</evidence>
<keyword evidence="3" id="KW-0813">Transport</keyword>
<gene>
    <name evidence="9" type="ORF">B4O97_15650</name>
</gene>
<evidence type="ECO:0000256" key="8">
    <source>
        <dbReference type="SAM" id="Phobius"/>
    </source>
</evidence>
<keyword evidence="4" id="KW-1003">Cell membrane</keyword>
<accession>A0A1Y1RUN9</accession>
<dbReference type="GO" id="GO:0005886">
    <property type="term" value="C:plasma membrane"/>
    <property type="evidence" value="ECO:0007669"/>
    <property type="project" value="UniProtKB-SubCell"/>
</dbReference>
<evidence type="ECO:0000256" key="7">
    <source>
        <dbReference type="ARBA" id="ARBA00023136"/>
    </source>
</evidence>
<dbReference type="EMBL" id="MWQY01000020">
    <property type="protein sequence ID" value="ORC32774.1"/>
    <property type="molecule type" value="Genomic_DNA"/>
</dbReference>
<feature type="transmembrane region" description="Helical" evidence="8">
    <location>
        <begin position="221"/>
        <end position="237"/>
    </location>
</feature>
<evidence type="ECO:0000256" key="3">
    <source>
        <dbReference type="ARBA" id="ARBA00022448"/>
    </source>
</evidence>
<keyword evidence="7 8" id="KW-0472">Membrane</keyword>
<dbReference type="Proteomes" id="UP000192343">
    <property type="component" value="Unassembled WGS sequence"/>
</dbReference>
<keyword evidence="6 8" id="KW-1133">Transmembrane helix</keyword>
<keyword evidence="10" id="KW-1185">Reference proteome</keyword>
<evidence type="ECO:0000313" key="9">
    <source>
        <dbReference type="EMBL" id="ORC32774.1"/>
    </source>
</evidence>
<dbReference type="STRING" id="1963862.B4O97_15650"/>
<comment type="subcellular location">
    <subcellularLocation>
        <location evidence="1">Cell membrane</location>
        <topology evidence="1">Multi-pass membrane protein</topology>
    </subcellularLocation>
</comment>
<dbReference type="InterPro" id="IPR011606">
    <property type="entry name" value="Brnchd-chn_aa_trnsp_permease"/>
</dbReference>
<evidence type="ECO:0000313" key="10">
    <source>
        <dbReference type="Proteomes" id="UP000192343"/>
    </source>
</evidence>
<evidence type="ECO:0000256" key="6">
    <source>
        <dbReference type="ARBA" id="ARBA00022989"/>
    </source>
</evidence>
<keyword evidence="5 8" id="KW-0812">Transmembrane</keyword>
<dbReference type="OrthoDB" id="3181706at2"/>
<sequence length="250" mass="27224">MSSHEQYIPITQDYSPAREFARGARDTIPLLLGALPFGMIYGTLAVTAGLSRAAAIGMSALVFAGSAQFIAVGLIAAGTPVLVIIGTTFIVNLRHLLYSTTLLPHLKKLPLFWRMPLAFWLTDETFAVSVHRWMAEDPSPNKHWYQLGSSLAMYLNWQFWCFMGLVLGESLPRAAEWGLDVAMPVTFIGMTIPFVKNLPMLVCVLTASFCALVFNGLPYKAGLMIACTLGILAGLISERLRRTAGNGGPT</sequence>
<name>A0A1Y1RUN9_9SPIO</name>
<dbReference type="AlphaFoldDB" id="A0A1Y1RUN9"/>